<organism evidence="1 2">
    <name type="scientific">Pluteus cervinus</name>
    <dbReference type="NCBI Taxonomy" id="181527"/>
    <lineage>
        <taxon>Eukaryota</taxon>
        <taxon>Fungi</taxon>
        <taxon>Dikarya</taxon>
        <taxon>Basidiomycota</taxon>
        <taxon>Agaricomycotina</taxon>
        <taxon>Agaricomycetes</taxon>
        <taxon>Agaricomycetidae</taxon>
        <taxon>Agaricales</taxon>
        <taxon>Pluteineae</taxon>
        <taxon>Pluteaceae</taxon>
        <taxon>Pluteus</taxon>
    </lineage>
</organism>
<dbReference type="Proteomes" id="UP000308600">
    <property type="component" value="Unassembled WGS sequence"/>
</dbReference>
<keyword evidence="2" id="KW-1185">Reference proteome</keyword>
<protein>
    <submittedName>
        <fullName evidence="1">Uncharacterized protein</fullName>
    </submittedName>
</protein>
<evidence type="ECO:0000313" key="2">
    <source>
        <dbReference type="Proteomes" id="UP000308600"/>
    </source>
</evidence>
<evidence type="ECO:0000313" key="1">
    <source>
        <dbReference type="EMBL" id="TFK63160.1"/>
    </source>
</evidence>
<accession>A0ACD3ABP8</accession>
<gene>
    <name evidence="1" type="ORF">BDN72DRAFT_333601</name>
</gene>
<sequence length="106" mass="12059">MMRGLHSLKVAPNILRVIYMVVSAIMVVVYVILFLFIRDIVFPHPNGTLRLWGILFSGVFWVGPATAPLLFLLVPYILFSGQYNLKANYDHHRSGPCKYPVLTVQI</sequence>
<name>A0ACD3ABP8_9AGAR</name>
<proteinExistence type="predicted"/>
<reference evidence="1 2" key="1">
    <citation type="journal article" date="2019" name="Nat. Ecol. Evol.">
        <title>Megaphylogeny resolves global patterns of mushroom evolution.</title>
        <authorList>
            <person name="Varga T."/>
            <person name="Krizsan K."/>
            <person name="Foldi C."/>
            <person name="Dima B."/>
            <person name="Sanchez-Garcia M."/>
            <person name="Sanchez-Ramirez S."/>
            <person name="Szollosi G.J."/>
            <person name="Szarkandi J.G."/>
            <person name="Papp V."/>
            <person name="Albert L."/>
            <person name="Andreopoulos W."/>
            <person name="Angelini C."/>
            <person name="Antonin V."/>
            <person name="Barry K.W."/>
            <person name="Bougher N.L."/>
            <person name="Buchanan P."/>
            <person name="Buyck B."/>
            <person name="Bense V."/>
            <person name="Catcheside P."/>
            <person name="Chovatia M."/>
            <person name="Cooper J."/>
            <person name="Damon W."/>
            <person name="Desjardin D."/>
            <person name="Finy P."/>
            <person name="Geml J."/>
            <person name="Haridas S."/>
            <person name="Hughes K."/>
            <person name="Justo A."/>
            <person name="Karasinski D."/>
            <person name="Kautmanova I."/>
            <person name="Kiss B."/>
            <person name="Kocsube S."/>
            <person name="Kotiranta H."/>
            <person name="LaButti K.M."/>
            <person name="Lechner B.E."/>
            <person name="Liimatainen K."/>
            <person name="Lipzen A."/>
            <person name="Lukacs Z."/>
            <person name="Mihaltcheva S."/>
            <person name="Morgado L.N."/>
            <person name="Niskanen T."/>
            <person name="Noordeloos M.E."/>
            <person name="Ohm R.A."/>
            <person name="Ortiz-Santana B."/>
            <person name="Ovrebo C."/>
            <person name="Racz N."/>
            <person name="Riley R."/>
            <person name="Savchenko A."/>
            <person name="Shiryaev A."/>
            <person name="Soop K."/>
            <person name="Spirin V."/>
            <person name="Szebenyi C."/>
            <person name="Tomsovsky M."/>
            <person name="Tulloss R.E."/>
            <person name="Uehling J."/>
            <person name="Grigoriev I.V."/>
            <person name="Vagvolgyi C."/>
            <person name="Papp T."/>
            <person name="Martin F.M."/>
            <person name="Miettinen O."/>
            <person name="Hibbett D.S."/>
            <person name="Nagy L.G."/>
        </authorList>
    </citation>
    <scope>NUCLEOTIDE SEQUENCE [LARGE SCALE GENOMIC DNA]</scope>
    <source>
        <strain evidence="1 2">NL-1719</strain>
    </source>
</reference>
<dbReference type="EMBL" id="ML208537">
    <property type="protein sequence ID" value="TFK63160.1"/>
    <property type="molecule type" value="Genomic_DNA"/>
</dbReference>